<evidence type="ECO:0000313" key="1">
    <source>
        <dbReference type="EMBL" id="KAK8876708.1"/>
    </source>
</evidence>
<dbReference type="Proteomes" id="UP001390339">
    <property type="component" value="Unassembled WGS sequence"/>
</dbReference>
<keyword evidence="2" id="KW-1185">Reference proteome</keyword>
<gene>
    <name evidence="1" type="ORF">PGQ11_001654</name>
</gene>
<evidence type="ECO:0000313" key="2">
    <source>
        <dbReference type="Proteomes" id="UP001390339"/>
    </source>
</evidence>
<proteinExistence type="predicted"/>
<comment type="caution">
    <text evidence="1">The sequence shown here is derived from an EMBL/GenBank/DDBJ whole genome shotgun (WGS) entry which is preliminary data.</text>
</comment>
<organism evidence="1 2">
    <name type="scientific">Apiospora arundinis</name>
    <dbReference type="NCBI Taxonomy" id="335852"/>
    <lineage>
        <taxon>Eukaryota</taxon>
        <taxon>Fungi</taxon>
        <taxon>Dikarya</taxon>
        <taxon>Ascomycota</taxon>
        <taxon>Pezizomycotina</taxon>
        <taxon>Sordariomycetes</taxon>
        <taxon>Xylariomycetidae</taxon>
        <taxon>Amphisphaeriales</taxon>
        <taxon>Apiosporaceae</taxon>
        <taxon>Apiospora</taxon>
    </lineage>
</organism>
<reference evidence="1 2" key="1">
    <citation type="journal article" date="2024" name="IMA Fungus">
        <title>Apiospora arundinis, a panoply of carbohydrate-active enzymes and secondary metabolites.</title>
        <authorList>
            <person name="Sorensen T."/>
            <person name="Petersen C."/>
            <person name="Muurmann A.T."/>
            <person name="Christiansen J.V."/>
            <person name="Brundto M.L."/>
            <person name="Overgaard C.K."/>
            <person name="Boysen A.T."/>
            <person name="Wollenberg R.D."/>
            <person name="Larsen T.O."/>
            <person name="Sorensen J.L."/>
            <person name="Nielsen K.L."/>
            <person name="Sondergaard T.E."/>
        </authorList>
    </citation>
    <scope>NUCLEOTIDE SEQUENCE [LARGE SCALE GENOMIC DNA]</scope>
    <source>
        <strain evidence="1 2">AAU 773</strain>
    </source>
</reference>
<protein>
    <submittedName>
        <fullName evidence="1">Uncharacterized protein</fullName>
    </submittedName>
</protein>
<dbReference type="EMBL" id="JAPCWZ010000002">
    <property type="protein sequence ID" value="KAK8876708.1"/>
    <property type="molecule type" value="Genomic_DNA"/>
</dbReference>
<accession>A0ABR2JGE2</accession>
<name>A0ABR2JGE2_9PEZI</name>
<sequence length="197" mass="22048">MSGILRGRTVCDPGWIQGGWVYDRPSCGKPPVDLKLELMCYTAGRRLNSTDDERYPSTAGSLGIDFGDRGDKAFTSCCSPPDAIEQHFLYQKEKNCGGMNFCYTSNPLAANNWTYCVHQAANKLMNEFRAEGLLQFNYTAEEALEAECEVVYYDWLRYPMKVKEPDRKKCVTSGVVQTRIAMVPLLLSAMLAVAVTL</sequence>